<accession>A0ABY5P4G3</accession>
<dbReference type="EMBL" id="CP102453">
    <property type="protein sequence ID" value="UUX33270.1"/>
    <property type="molecule type" value="Genomic_DNA"/>
</dbReference>
<proteinExistence type="predicted"/>
<gene>
    <name evidence="1" type="ORF">NRE15_10185</name>
</gene>
<organism evidence="1 2">
    <name type="scientific">Fundicoccus culcitae</name>
    <dbReference type="NCBI Taxonomy" id="2969821"/>
    <lineage>
        <taxon>Bacteria</taxon>
        <taxon>Bacillati</taxon>
        <taxon>Bacillota</taxon>
        <taxon>Bacilli</taxon>
        <taxon>Lactobacillales</taxon>
        <taxon>Aerococcaceae</taxon>
        <taxon>Fundicoccus</taxon>
    </lineage>
</organism>
<dbReference type="RefSeq" id="WP_313792772.1">
    <property type="nucleotide sequence ID" value="NZ_CP102453.1"/>
</dbReference>
<dbReference type="Proteomes" id="UP001315967">
    <property type="component" value="Chromosome"/>
</dbReference>
<evidence type="ECO:0000313" key="2">
    <source>
        <dbReference type="Proteomes" id="UP001315967"/>
    </source>
</evidence>
<name>A0ABY5P4G3_9LACT</name>
<protein>
    <submittedName>
        <fullName evidence="1">Uncharacterized protein</fullName>
    </submittedName>
</protein>
<reference evidence="1 2" key="1">
    <citation type="submission" date="2022-08" db="EMBL/GenBank/DDBJ databases">
        <title>Aerococcaceae sp. nov isolated from spoiled eye mask.</title>
        <authorList>
            <person name="Zhou G."/>
            <person name="Xie X.-B."/>
            <person name="Shi Q.-S."/>
            <person name="Wang Y.-S."/>
            <person name="Wen X."/>
            <person name="Peng H."/>
            <person name="Yang X.-J."/>
            <person name="Tao H.-B."/>
            <person name="Huang X.-M."/>
        </authorList>
    </citation>
    <scope>NUCLEOTIDE SEQUENCE [LARGE SCALE GENOMIC DNA]</scope>
    <source>
        <strain evidence="2">DM20194951</strain>
    </source>
</reference>
<sequence>MSKESLALEWISKHLGHPITRDDLAYESYVFEFEELDDSFLPADYASFFQPNQSVLTSLYVVNDVMVYFIEPIGNLSLPLSLIGLIVDSQLMQYQIQKEDYNV</sequence>
<evidence type="ECO:0000313" key="1">
    <source>
        <dbReference type="EMBL" id="UUX33270.1"/>
    </source>
</evidence>
<keyword evidence="2" id="KW-1185">Reference proteome</keyword>